<feature type="compositionally biased region" description="Gly residues" evidence="1">
    <location>
        <begin position="1215"/>
        <end position="1232"/>
    </location>
</feature>
<proteinExistence type="predicted"/>
<dbReference type="PROSITE" id="PS51208">
    <property type="entry name" value="AUTOTRANSPORTER"/>
    <property type="match status" value="1"/>
</dbReference>
<dbReference type="EMBL" id="JACCEW010000001">
    <property type="protein sequence ID" value="NYT35334.1"/>
    <property type="molecule type" value="Genomic_DNA"/>
</dbReference>
<feature type="compositionally biased region" description="Low complexity" evidence="1">
    <location>
        <begin position="339"/>
        <end position="356"/>
    </location>
</feature>
<feature type="region of interest" description="Disordered" evidence="1">
    <location>
        <begin position="310"/>
        <end position="380"/>
    </location>
</feature>
<keyword evidence="4" id="KW-1185">Reference proteome</keyword>
<feature type="domain" description="Autotransporter" evidence="2">
    <location>
        <begin position="2019"/>
        <end position="2297"/>
    </location>
</feature>
<dbReference type="SUPFAM" id="SSF103515">
    <property type="entry name" value="Autotransporter"/>
    <property type="match status" value="1"/>
</dbReference>
<sequence>MPTQQPYFKRAACRVRLLAPVAFFVGLWPFVPAVGQSFYGCTGPQDGGSSCTVPSGAATTGASVVDTDIYISDYLYTLTNNADITASAADQSIILQLELDGAPGSDDGGTDDATAYNGGALTLTNNGNITLQGSGGDWGHITGIYTEANGGNGARPDHNGDDGGRGGDSGTIMLTNNGAITIDSSAGSSRPTVTGIFAGASAGAGGDMNSGAGDQKGGNSGDAKTVTVINNGEIHIGAEGSAFTGDGGGHAIYAYGDGSNGGSENGEGGAGGTISVTNNAAISLYWNGSDNAPQGVHGIYARSQGGYGIISGDNSDPGGKGESGRPITLTTNDDITVESSGATPSGPSAAMYAISQGGDGGAGPDNNSDGGAGGGASIDASSGSATYSTITVQNGATISTAGAGIMGVAARSLGGDGGDGSDGTRGGAGGYGGLIQITLQDGATVTTDGDEAYAVLGQSVGGIGGGNASTAGAGGNGGDVGAYTSSGTTITTQGDYAAGVTLHSIGGGGGVGGDFTNVLAGSGGDGGNGGDAGQVEITSGSNVTTHGQYAHGLLVQSIGGSGGAGGVGEGLVIALGGQGGEGGGGKNAIVNNTGAVTTTGYGANGIVVQTISGGGGAAGAAGGAISVGGNAGAGANNSSTAYVTNNNDVTTTGDAAVGIIAQSIGGGGGTGAGAAGIASVGGSGGTGGDAGTARIFHVGGTVSTSGEFSHGLVAQAIGGGGGSGGNVIDVSVGAGLGIGGSGSDGGYGGWACVSNTYDGCDYTDSTGEVNGSPSDDGSKAPPPSQPGSTIITSGNFSVGAMAQSIGGGGGNGGTANGAGALDVASLQIGGSAGAGLDGRPALMTFHSLTLTTKGNNAPGLLTQSIGGGGGNGGSANSADVEDLLPVQVGGTGGGGGGGDLATVDLTGGTLITTGTHSSAVVAQSIGGGGGNGGSASGFSTSIGLGINTSVGASGGSGGDGDTVSVDIESTTISTGIDANGNVIDGITDSHGVVAQSIGGGGGNGGTSVADAMTVAFPGAEVDLPPFAASITTSVGGKGGAAGAGGTVSVTLSDTAHVQTGGDGSIGVLAQSIAQGGGNGGSASSFAGTIGDLDTVSSDISTAVGNSGGAGGNTGGASVALNNTASIYTAGDHSNALVVQSIGGGGGNGGVGSASNDQIGGGFNLSANIGLGGSGGSGGTPGSATVVLQKGTNITTSGSGSRGVLAQSIGGGGGTAQGGTIGLSGSASIGGDGETAEGEDGDPISGSVTVNIGSNTGDGMTGGTVSVIADGSITTTGGDADGILAQSIGGSGGLAGSVGNDAGSDSDGFAGGDENTKYTLTASIGGSGGTGGHGGEVDITIDQGFVTTTGDWADGIVAQSIGGGGGAGGTSTASGSDATANIALAIGGHGGASGDGGAVNATFTNPYELSAISTSGFAAHGVLLQSIGGGGGQGGDGSDSASGHSFVGGGLGGGGGASGNGGAVTVAEGSTLGIQTTGDDAYGLLAQSIGGGGGIGGVGNATSADSEDTHSIQVAVGGTGGSSGDGGNVTLNLSPSIYTTGSRAFGIVAQSIGGGGGIGGAGSTDNLTSVSVGGTDGSSGNGSAVDVTLGRGSIQTSGGAGHGIIAQSIGGGGGIAGALEDFYQIGRSVTSNGSGNGGNVSIKSGAQIIANGSNAVGIIAQSIGGGGGLLGLSGLSQMGAGTSGTGSSGDVTITQNALISATGHHAIGILAQSDAPGTRGKIEINVNADVTGGADDGTGIMIMGGTGNVLNINNNATVGTYQNEGVPIRYWTPGTLDIYVNDSATISGNVESNDSSQVHIYNNSTNSLRGASVYQAYVNNNGRLVVGDGEPDDETRIARDFTQTDAGFVQVGADFDAGRSGKLIVEGNADLAGGIHLDTKTLVRNIEVGVLDVQGTLTGSIDAIDSPAVNFSTRALNNEIRVKAIDSRFANAFDRLSDNQREAGRHLDALFDRNSSRYARLLGSINMLSSENDGGASYAAALSSLSPGSSQAAAAAQAMLAAGRLDGALRCPTFSGDATRSNEEGCLWANVGGTSIEQKGLPGYDGTIWGFGTGGQVKLSDNWFAGGAIGYEDSQYDGTDGRTSADGGTGYLAVALGRRFGDLTLSSAVAASYGSFDTTRSLALPDFSGTAKGNTDVTTLSARLRAAYTVGNERAYVRPLVDLDVVHTRASGYTESGAGIYNLHVSSQDQTAFMATPAIEIGGSRQLENGWYMGGFASAGVSFSSKDAWETKATLTEAPSGTGTFRTTLPIADVVAKLQTGISFVDQSNDLEVKLEYDGAFGDDYSSHRGVLRVSKRF</sequence>
<dbReference type="Proteomes" id="UP000580517">
    <property type="component" value="Unassembled WGS sequence"/>
</dbReference>
<dbReference type="SMART" id="SM00869">
    <property type="entry name" value="Autotransporter"/>
    <property type="match status" value="1"/>
</dbReference>
<accession>A0A853F4A4</accession>
<feature type="region of interest" description="Disordered" evidence="1">
    <location>
        <begin position="764"/>
        <end position="793"/>
    </location>
</feature>
<protein>
    <submittedName>
        <fullName evidence="3">Autotransporter outer membrane beta-barrel domain-containing protein</fullName>
    </submittedName>
</protein>
<dbReference type="OrthoDB" id="8644697at2"/>
<evidence type="ECO:0000256" key="1">
    <source>
        <dbReference type="SAM" id="MobiDB-lite"/>
    </source>
</evidence>
<dbReference type="InterPro" id="IPR005546">
    <property type="entry name" value="Autotransporte_beta"/>
</dbReference>
<dbReference type="InterPro" id="IPR036709">
    <property type="entry name" value="Autotransporte_beta_dom_sf"/>
</dbReference>
<feature type="compositionally biased region" description="Polar residues" evidence="1">
    <location>
        <begin position="764"/>
        <end position="775"/>
    </location>
</feature>
<dbReference type="RefSeq" id="WP_129967219.1">
    <property type="nucleotide sequence ID" value="NZ_JACCEW010000001.1"/>
</dbReference>
<gene>
    <name evidence="3" type="ORF">H0A68_00475</name>
</gene>
<evidence type="ECO:0000313" key="4">
    <source>
        <dbReference type="Proteomes" id="UP000580517"/>
    </source>
</evidence>
<feature type="compositionally biased region" description="Polar residues" evidence="1">
    <location>
        <begin position="328"/>
        <end position="338"/>
    </location>
</feature>
<name>A0A853F4A4_9BURK</name>
<reference evidence="3 4" key="1">
    <citation type="submission" date="2020-07" db="EMBL/GenBank/DDBJ databases">
        <title>Taxonomic revisions and descriptions of new bacterial species based on genomic comparisons in the high-G+C-content subgroup of the family Alcaligenaceae.</title>
        <authorList>
            <person name="Szabo A."/>
            <person name="Felfoldi T."/>
        </authorList>
    </citation>
    <scope>NUCLEOTIDE SEQUENCE [LARGE SCALE GENOMIC DNA]</scope>
    <source>
        <strain evidence="3 4">DSM 25264</strain>
    </source>
</reference>
<feature type="region of interest" description="Disordered" evidence="1">
    <location>
        <begin position="1215"/>
        <end position="1243"/>
    </location>
</feature>
<evidence type="ECO:0000259" key="2">
    <source>
        <dbReference type="PROSITE" id="PS51208"/>
    </source>
</evidence>
<organism evidence="3 4">
    <name type="scientific">Allopusillimonas soli</name>
    <dbReference type="NCBI Taxonomy" id="659016"/>
    <lineage>
        <taxon>Bacteria</taxon>
        <taxon>Pseudomonadati</taxon>
        <taxon>Pseudomonadota</taxon>
        <taxon>Betaproteobacteria</taxon>
        <taxon>Burkholderiales</taxon>
        <taxon>Alcaligenaceae</taxon>
        <taxon>Allopusillimonas</taxon>
    </lineage>
</organism>
<feature type="region of interest" description="Disordered" evidence="1">
    <location>
        <begin position="149"/>
        <end position="170"/>
    </location>
</feature>
<feature type="compositionally biased region" description="Basic and acidic residues" evidence="1">
    <location>
        <begin position="155"/>
        <end position="165"/>
    </location>
</feature>
<comment type="caution">
    <text evidence="3">The sequence shown here is derived from an EMBL/GenBank/DDBJ whole genome shotgun (WGS) entry which is preliminary data.</text>
</comment>
<evidence type="ECO:0000313" key="3">
    <source>
        <dbReference type="EMBL" id="NYT35334.1"/>
    </source>
</evidence>